<dbReference type="RefSeq" id="WP_077720404.1">
    <property type="nucleotide sequence ID" value="NZ_CP019699.1"/>
</dbReference>
<dbReference type="Pfam" id="PF11079">
    <property type="entry name" value="YqhG"/>
    <property type="match status" value="1"/>
</dbReference>
<dbReference type="OrthoDB" id="2433584at2"/>
<dbReference type="EMBL" id="CP019699">
    <property type="protein sequence ID" value="AQS56543.1"/>
    <property type="molecule type" value="Genomic_DNA"/>
</dbReference>
<reference evidence="1 2" key="1">
    <citation type="journal article" date="2015" name="Int. J. Syst. Evol. Microbiol.">
        <title>Novibacillus thermophilus gen. nov., sp. nov., a Gram-staining-negative and moderately thermophilic member of the family Thermoactinomycetaceae.</title>
        <authorList>
            <person name="Yang G."/>
            <person name="Chen J."/>
            <person name="Zhou S."/>
        </authorList>
    </citation>
    <scope>NUCLEOTIDE SEQUENCE [LARGE SCALE GENOMIC DNA]</scope>
    <source>
        <strain evidence="1 2">SG-1</strain>
    </source>
</reference>
<proteinExistence type="predicted"/>
<accession>A0A1U9K973</accession>
<dbReference type="InterPro" id="IPR024562">
    <property type="entry name" value="YqhG"/>
</dbReference>
<dbReference type="AlphaFoldDB" id="A0A1U9K973"/>
<dbReference type="Proteomes" id="UP000188603">
    <property type="component" value="Chromosome"/>
</dbReference>
<name>A0A1U9K973_9BACL</name>
<organism evidence="1 2">
    <name type="scientific">Novibacillus thermophilus</name>
    <dbReference type="NCBI Taxonomy" id="1471761"/>
    <lineage>
        <taxon>Bacteria</taxon>
        <taxon>Bacillati</taxon>
        <taxon>Bacillota</taxon>
        <taxon>Bacilli</taxon>
        <taxon>Bacillales</taxon>
        <taxon>Thermoactinomycetaceae</taxon>
        <taxon>Novibacillus</taxon>
    </lineage>
</organism>
<protein>
    <submittedName>
        <fullName evidence="1">Uncharacterized protein</fullName>
    </submittedName>
</protein>
<keyword evidence="2" id="KW-1185">Reference proteome</keyword>
<gene>
    <name evidence="1" type="ORF">B0W44_13015</name>
</gene>
<dbReference type="STRING" id="1471761.B0W44_13015"/>
<evidence type="ECO:0000313" key="2">
    <source>
        <dbReference type="Proteomes" id="UP000188603"/>
    </source>
</evidence>
<evidence type="ECO:0000313" key="1">
    <source>
        <dbReference type="EMBL" id="AQS56543.1"/>
    </source>
</evidence>
<sequence>MNRAETKNYVMRYLNAMHCDIVDKSPGHVQVKLSEQADKDLVNRPFYWSYVEKLGLDPQPVTLSLIFDPDQIPPGVRGEPITPGSTRLQHIFQSARKHGRFVRLYERSPLDLRSPRGSRPYEPWLGINYKIEWICDQLRSEIYSLGIRLLDGSIDDNFYHTISEREWTPRLPSHRFVTKHKLTLEEAVNELEFYVEGYLDHVDDAWARAAESRMQEELNRLEQYYKERPARMDKEAFLAEYERRVRETKWQYQPRVQVSVVNAGLFYLA</sequence>
<dbReference type="KEGG" id="ntr:B0W44_13015"/>